<keyword evidence="5 7" id="KW-1133">Transmembrane helix</keyword>
<feature type="transmembrane region" description="Helical" evidence="7">
    <location>
        <begin position="209"/>
        <end position="225"/>
    </location>
</feature>
<accession>J0LNN5</accession>
<evidence type="ECO:0000256" key="8">
    <source>
        <dbReference type="SAM" id="MobiDB-lite"/>
    </source>
</evidence>
<dbReference type="PANTHER" id="PTHR30589:SF0">
    <property type="entry name" value="PHOSPHATIDYLGLYCEROL--PROLIPOPROTEIN DIACYLGLYCERYL TRANSFERASE"/>
    <property type="match status" value="1"/>
</dbReference>
<dbReference type="EMBL" id="AGZS01000001">
    <property type="protein sequence ID" value="EJD65407.1"/>
    <property type="molecule type" value="Genomic_DNA"/>
</dbReference>
<evidence type="ECO:0000256" key="3">
    <source>
        <dbReference type="ARBA" id="ARBA00022679"/>
    </source>
</evidence>
<reference evidence="9 10" key="1">
    <citation type="submission" date="2012-01" db="EMBL/GenBank/DDBJ databases">
        <title>The Genome Sequence of Scardovia wiggsiae F0424.</title>
        <authorList>
            <consortium name="The Broad Institute Genome Sequencing Platform"/>
            <person name="Earl A."/>
            <person name="Ward D."/>
            <person name="Feldgarden M."/>
            <person name="Gevers D."/>
            <person name="Izard J."/>
            <person name="Ganesan A."/>
            <person name="Baranova O.V."/>
            <person name="Blanton J.M."/>
            <person name="Tanner A.C."/>
            <person name="Mathney J."/>
            <person name="Dewhirst F.E."/>
            <person name="Young S.K."/>
            <person name="Zeng Q."/>
            <person name="Gargeya S."/>
            <person name="Fitzgerald M."/>
            <person name="Haas B."/>
            <person name="Abouelleil A."/>
            <person name="Alvarado L."/>
            <person name="Arachchi H.M."/>
            <person name="Berlin A."/>
            <person name="Chapman S.B."/>
            <person name="Gearin G."/>
            <person name="Goldberg J."/>
            <person name="Griggs A."/>
            <person name="Gujja S."/>
            <person name="Hansen M."/>
            <person name="Heiman D."/>
            <person name="Howarth C."/>
            <person name="Larimer J."/>
            <person name="Lui A."/>
            <person name="MacDonald P.J.P."/>
            <person name="McCowen C."/>
            <person name="Montmayeur A."/>
            <person name="Murphy C."/>
            <person name="Neiman D."/>
            <person name="Pearson M."/>
            <person name="Priest M."/>
            <person name="Roberts A."/>
            <person name="Saif S."/>
            <person name="Shea T."/>
            <person name="Sisk P."/>
            <person name="Stolte C."/>
            <person name="Sykes S."/>
            <person name="Wortman J."/>
            <person name="Nusbaum C."/>
            <person name="Birren B."/>
        </authorList>
    </citation>
    <scope>NUCLEOTIDE SEQUENCE [LARGE SCALE GENOMIC DNA]</scope>
    <source>
        <strain evidence="9 10">F0424</strain>
    </source>
</reference>
<sequence length="369" mass="41057">MTLSTIPSPPISSFSLGPLTIRFYAIFMLIAIVAAVWVTTVRWKKLGGTFDQIFDTAIVAVPCGIIGARLYHVITTPQLYFGSEGHFADIFKIWNGGLGIWGAVVLGGLGAWAWCRHRHYPMAILADSIAPALLIAQAIGRLGNYFNQELYGSCTDLPWGLTVTSSSYDNPGSCGIHGPFHPTFLYEMIWNLIGAAILIGMTRHIQKRFRAGSTFALYVMWYTLGRTWIEALRIDYAVKVLGLRVNIWVSICVFVAAAVAFVLIQRYSATTSVLAEKLKSVTELEGEVQSGSMTPSDLRDRYKEENAAAHSENRAKREQKRKEYAARRAEYEHAKERVLARKKAEKEAGDKDAARDTETADHEDAETEK</sequence>
<dbReference type="GO" id="GO:0042158">
    <property type="term" value="P:lipoprotein biosynthetic process"/>
    <property type="evidence" value="ECO:0007669"/>
    <property type="project" value="UniProtKB-UniRule"/>
</dbReference>
<feature type="binding site" evidence="7">
    <location>
        <position position="141"/>
    </location>
    <ligand>
        <name>a 1,2-diacyl-sn-glycero-3-phospho-(1'-sn-glycerol)</name>
        <dbReference type="ChEBI" id="CHEBI:64716"/>
    </ligand>
</feature>
<evidence type="ECO:0000313" key="10">
    <source>
        <dbReference type="Proteomes" id="UP000006415"/>
    </source>
</evidence>
<dbReference type="OrthoDB" id="871140at2"/>
<evidence type="ECO:0000256" key="4">
    <source>
        <dbReference type="ARBA" id="ARBA00022692"/>
    </source>
</evidence>
<comment type="catalytic activity">
    <reaction evidence="7">
        <text>L-cysteinyl-[prolipoprotein] + a 1,2-diacyl-sn-glycero-3-phospho-(1'-sn-glycerol) = an S-1,2-diacyl-sn-glyceryl-L-cysteinyl-[prolipoprotein] + sn-glycerol 1-phosphate + H(+)</text>
        <dbReference type="Rhea" id="RHEA:56712"/>
        <dbReference type="Rhea" id="RHEA-COMP:14679"/>
        <dbReference type="Rhea" id="RHEA-COMP:14680"/>
        <dbReference type="ChEBI" id="CHEBI:15378"/>
        <dbReference type="ChEBI" id="CHEBI:29950"/>
        <dbReference type="ChEBI" id="CHEBI:57685"/>
        <dbReference type="ChEBI" id="CHEBI:64716"/>
        <dbReference type="ChEBI" id="CHEBI:140658"/>
        <dbReference type="EC" id="2.5.1.145"/>
    </reaction>
</comment>
<dbReference type="InterPro" id="IPR001640">
    <property type="entry name" value="Lgt"/>
</dbReference>
<evidence type="ECO:0000256" key="6">
    <source>
        <dbReference type="ARBA" id="ARBA00023136"/>
    </source>
</evidence>
<gene>
    <name evidence="7" type="primary">lgt</name>
    <name evidence="9" type="ORF">HMPREF9156_00171</name>
</gene>
<keyword evidence="9" id="KW-0449">Lipoprotein</keyword>
<dbReference type="NCBIfam" id="TIGR00544">
    <property type="entry name" value="lgt"/>
    <property type="match status" value="1"/>
</dbReference>
<evidence type="ECO:0000256" key="2">
    <source>
        <dbReference type="ARBA" id="ARBA00022475"/>
    </source>
</evidence>
<keyword evidence="4 7" id="KW-0812">Transmembrane</keyword>
<comment type="caution">
    <text evidence="9">The sequence shown here is derived from an EMBL/GenBank/DDBJ whole genome shotgun (WGS) entry which is preliminary data.</text>
</comment>
<feature type="region of interest" description="Disordered" evidence="8">
    <location>
        <begin position="286"/>
        <end position="369"/>
    </location>
</feature>
<keyword evidence="2 7" id="KW-1003">Cell membrane</keyword>
<evidence type="ECO:0000256" key="1">
    <source>
        <dbReference type="ARBA" id="ARBA00007150"/>
    </source>
</evidence>
<feature type="compositionally biased region" description="Basic and acidic residues" evidence="8">
    <location>
        <begin position="297"/>
        <end position="369"/>
    </location>
</feature>
<dbReference type="AlphaFoldDB" id="J0LNN5"/>
<feature type="transmembrane region" description="Helical" evidence="7">
    <location>
        <begin position="20"/>
        <end position="41"/>
    </location>
</feature>
<dbReference type="eggNOG" id="COG0682">
    <property type="taxonomic scope" value="Bacteria"/>
</dbReference>
<comment type="similarity">
    <text evidence="1 7">Belongs to the Lgt family.</text>
</comment>
<evidence type="ECO:0000313" key="9">
    <source>
        <dbReference type="EMBL" id="EJD65407.1"/>
    </source>
</evidence>
<keyword evidence="6 7" id="KW-0472">Membrane</keyword>
<dbReference type="HOGENOM" id="CLU_013386_2_0_11"/>
<comment type="subcellular location">
    <subcellularLocation>
        <location evidence="7">Cell membrane</location>
        <topology evidence="7">Multi-pass membrane protein</topology>
    </subcellularLocation>
</comment>
<keyword evidence="10" id="KW-1185">Reference proteome</keyword>
<dbReference type="PROSITE" id="PS01311">
    <property type="entry name" value="LGT"/>
    <property type="match status" value="1"/>
</dbReference>
<comment type="pathway">
    <text evidence="7">Protein modification; lipoprotein biosynthesis (diacylglyceryl transfer).</text>
</comment>
<evidence type="ECO:0000256" key="7">
    <source>
        <dbReference type="HAMAP-Rule" id="MF_01147"/>
    </source>
</evidence>
<proteinExistence type="inferred from homology"/>
<protein>
    <recommendedName>
        <fullName evidence="7">Phosphatidylglycerol--prolipoprotein diacylglyceryl transferase</fullName>
        <ecNumber evidence="7">2.5.1.145</ecNumber>
    </recommendedName>
</protein>
<keyword evidence="3 7" id="KW-0808">Transferase</keyword>
<feature type="transmembrane region" description="Helical" evidence="7">
    <location>
        <begin position="53"/>
        <end position="74"/>
    </location>
</feature>
<feature type="transmembrane region" description="Helical" evidence="7">
    <location>
        <begin position="245"/>
        <end position="264"/>
    </location>
</feature>
<dbReference type="PANTHER" id="PTHR30589">
    <property type="entry name" value="PROLIPOPROTEIN DIACYLGLYCERYL TRANSFERASE"/>
    <property type="match status" value="1"/>
</dbReference>
<organism evidence="9 10">
    <name type="scientific">Scardovia wiggsiae F0424</name>
    <dbReference type="NCBI Taxonomy" id="857290"/>
    <lineage>
        <taxon>Bacteria</taxon>
        <taxon>Bacillati</taxon>
        <taxon>Actinomycetota</taxon>
        <taxon>Actinomycetes</taxon>
        <taxon>Bifidobacteriales</taxon>
        <taxon>Bifidobacteriaceae</taxon>
        <taxon>Scardovia</taxon>
    </lineage>
</organism>
<dbReference type="GO" id="GO:0005886">
    <property type="term" value="C:plasma membrane"/>
    <property type="evidence" value="ECO:0007669"/>
    <property type="project" value="UniProtKB-SubCell"/>
</dbReference>
<comment type="function">
    <text evidence="7">Catalyzes the transfer of the diacylglyceryl group from phosphatidylglycerol to the sulfhydryl group of the N-terminal cysteine of a prolipoprotein, the first step in the formation of mature lipoproteins.</text>
</comment>
<dbReference type="STRING" id="857290.HMPREF9156_00171"/>
<feature type="transmembrane region" description="Helical" evidence="7">
    <location>
        <begin position="94"/>
        <end position="115"/>
    </location>
</feature>
<dbReference type="UniPathway" id="UPA00664"/>
<evidence type="ECO:0000256" key="5">
    <source>
        <dbReference type="ARBA" id="ARBA00022989"/>
    </source>
</evidence>
<dbReference type="GO" id="GO:0008961">
    <property type="term" value="F:phosphatidylglycerol-prolipoprotein diacylglyceryl transferase activity"/>
    <property type="evidence" value="ECO:0007669"/>
    <property type="project" value="UniProtKB-UniRule"/>
</dbReference>
<dbReference type="EC" id="2.5.1.145" evidence="7"/>
<dbReference type="Proteomes" id="UP000006415">
    <property type="component" value="Unassembled WGS sequence"/>
</dbReference>
<dbReference type="Pfam" id="PF01790">
    <property type="entry name" value="LGT"/>
    <property type="match status" value="1"/>
</dbReference>
<dbReference type="RefSeq" id="WP_007147239.1">
    <property type="nucleotide sequence ID" value="NZ_AKCI01000001.1"/>
</dbReference>
<name>J0LNN5_9BIFI</name>
<dbReference type="HAMAP" id="MF_01147">
    <property type="entry name" value="Lgt"/>
    <property type="match status" value="1"/>
</dbReference>